<name>L1JU60_GUITC</name>
<evidence type="ECO:0000256" key="2">
    <source>
        <dbReference type="ARBA" id="ARBA00008130"/>
    </source>
</evidence>
<evidence type="ECO:0000256" key="1">
    <source>
        <dbReference type="ARBA" id="ARBA00004141"/>
    </source>
</evidence>
<proteinExistence type="inferred from homology"/>
<comment type="similarity">
    <text evidence="2">Belongs to the archaeal/bacterial/fungal opsin family.</text>
</comment>
<reference evidence="14" key="2">
    <citation type="submission" date="2012-11" db="EMBL/GenBank/DDBJ databases">
        <authorList>
            <person name="Kuo A."/>
            <person name="Curtis B.A."/>
            <person name="Tanifuji G."/>
            <person name="Burki F."/>
            <person name="Gruber A."/>
            <person name="Irimia M."/>
            <person name="Maruyama S."/>
            <person name="Arias M.C."/>
            <person name="Ball S.G."/>
            <person name="Gile G.H."/>
            <person name="Hirakawa Y."/>
            <person name="Hopkins J.F."/>
            <person name="Rensing S.A."/>
            <person name="Schmutz J."/>
            <person name="Symeonidi A."/>
            <person name="Elias M."/>
            <person name="Eveleigh R.J."/>
            <person name="Herman E.K."/>
            <person name="Klute M.J."/>
            <person name="Nakayama T."/>
            <person name="Obornik M."/>
            <person name="Reyes-Prieto A."/>
            <person name="Armbrust E.V."/>
            <person name="Aves S.J."/>
            <person name="Beiko R.G."/>
            <person name="Coutinho P."/>
            <person name="Dacks J.B."/>
            <person name="Durnford D.G."/>
            <person name="Fast N.M."/>
            <person name="Green B.R."/>
            <person name="Grisdale C."/>
            <person name="Hempe F."/>
            <person name="Henrissat B."/>
            <person name="Hoppner M.P."/>
            <person name="Ishida K.-I."/>
            <person name="Kim E."/>
            <person name="Koreny L."/>
            <person name="Kroth P.G."/>
            <person name="Liu Y."/>
            <person name="Malik S.-B."/>
            <person name="Maier U.G."/>
            <person name="McRose D."/>
            <person name="Mock T."/>
            <person name="Neilson J.A."/>
            <person name="Onodera N.T."/>
            <person name="Poole A.M."/>
            <person name="Pritham E.J."/>
            <person name="Richards T.A."/>
            <person name="Rocap G."/>
            <person name="Roy S.W."/>
            <person name="Sarai C."/>
            <person name="Schaack S."/>
            <person name="Shirato S."/>
            <person name="Slamovits C.H."/>
            <person name="Spencer D.F."/>
            <person name="Suzuki S."/>
            <person name="Worden A.Z."/>
            <person name="Zauner S."/>
            <person name="Barry K."/>
            <person name="Bell C."/>
            <person name="Bharti A.K."/>
            <person name="Crow J.A."/>
            <person name="Grimwood J."/>
            <person name="Kramer R."/>
            <person name="Lindquist E."/>
            <person name="Lucas S."/>
            <person name="Salamov A."/>
            <person name="McFadden G.I."/>
            <person name="Lane C.E."/>
            <person name="Keeling P.J."/>
            <person name="Gray M.W."/>
            <person name="Grigoriev I.V."/>
            <person name="Archibald J.M."/>
        </authorList>
    </citation>
    <scope>NUCLEOTIDE SEQUENCE</scope>
    <source>
        <strain evidence="14">CCMP2712</strain>
    </source>
</reference>
<evidence type="ECO:0000256" key="3">
    <source>
        <dbReference type="ARBA" id="ARBA00022543"/>
    </source>
</evidence>
<dbReference type="GeneID" id="17308520"/>
<evidence type="ECO:0000313" key="12">
    <source>
        <dbReference type="EMBL" id="EKX51735.1"/>
    </source>
</evidence>
<keyword evidence="6" id="KW-0681">Retinal protein</keyword>
<dbReference type="GO" id="GO:0009881">
    <property type="term" value="F:photoreceptor activity"/>
    <property type="evidence" value="ECO:0007669"/>
    <property type="project" value="UniProtKB-KW"/>
</dbReference>
<organism evidence="12">
    <name type="scientific">Guillardia theta (strain CCMP2712)</name>
    <name type="common">Cryptophyte</name>
    <dbReference type="NCBI Taxonomy" id="905079"/>
    <lineage>
        <taxon>Eukaryota</taxon>
        <taxon>Cryptophyceae</taxon>
        <taxon>Pyrenomonadales</taxon>
        <taxon>Geminigeraceae</taxon>
        <taxon>Guillardia</taxon>
    </lineage>
</organism>
<feature type="transmembrane region" description="Helical" evidence="11">
    <location>
        <begin position="206"/>
        <end position="230"/>
    </location>
</feature>
<feature type="transmembrane region" description="Helical" evidence="11">
    <location>
        <begin position="20"/>
        <end position="41"/>
    </location>
</feature>
<dbReference type="InterPro" id="IPR001425">
    <property type="entry name" value="Arc/bac/fun_rhodopsins"/>
</dbReference>
<comment type="subcellular location">
    <subcellularLocation>
        <location evidence="1">Membrane</location>
        <topology evidence="1">Multi-pass membrane protein</topology>
    </subcellularLocation>
</comment>
<dbReference type="CDD" id="cd14965">
    <property type="entry name" value="7tm_Opsins_type1"/>
    <property type="match status" value="1"/>
</dbReference>
<keyword evidence="8" id="KW-0157">Chromophore</keyword>
<evidence type="ECO:0000256" key="9">
    <source>
        <dbReference type="ARBA" id="ARBA00023136"/>
    </source>
</evidence>
<gene>
    <name evidence="12" type="ORF">GUITHDRAFT_150790</name>
</gene>
<keyword evidence="3" id="KW-0600">Photoreceptor protein</keyword>
<feature type="transmembrane region" description="Helical" evidence="11">
    <location>
        <begin position="143"/>
        <end position="162"/>
    </location>
</feature>
<dbReference type="EnsemblProtists" id="EKX51735">
    <property type="protein sequence ID" value="EKX51735"/>
    <property type="gene ID" value="GUITHDRAFT_150790"/>
</dbReference>
<evidence type="ECO:0000256" key="4">
    <source>
        <dbReference type="ARBA" id="ARBA00022606"/>
    </source>
</evidence>
<sequence length="249" mass="27128">MLEMLNEIPVACTTVEEVGSTGVGALTISFLIFIVSCIVFLSKANTSGEQRKYYYLSSYACGFAAMAYFAMLSGQGWTVIAGCRQFFYSHFAERLITSTLILILMGNLAGAGPDLMFGACGSNAIYMIATYMGSVSVVTTVKWFWFFIGLVGLFATLVHLALSFKNAVDVKGGERAQLYSKGAWLLILAWMCYPIVWLFSEGFASFSVSFEVCAYAVLDIISTVVLGFMIMSGHDYLGGSAPSQSREYV</sequence>
<evidence type="ECO:0000256" key="5">
    <source>
        <dbReference type="ARBA" id="ARBA00022692"/>
    </source>
</evidence>
<dbReference type="Proteomes" id="UP000011087">
    <property type="component" value="Unassembled WGS sequence"/>
</dbReference>
<reference evidence="13" key="3">
    <citation type="submission" date="2016-03" db="UniProtKB">
        <authorList>
            <consortium name="EnsemblProtists"/>
        </authorList>
    </citation>
    <scope>IDENTIFICATION</scope>
</reference>
<keyword evidence="7 11" id="KW-1133">Transmembrane helix</keyword>
<dbReference type="PANTHER" id="PTHR28286:SF2">
    <property type="entry name" value="BACTERIORHODOPSIN _OPSIN, NOPA (EUROFUNG)"/>
    <property type="match status" value="1"/>
</dbReference>
<evidence type="ECO:0000313" key="14">
    <source>
        <dbReference type="Proteomes" id="UP000011087"/>
    </source>
</evidence>
<protein>
    <recommendedName>
        <fullName evidence="15">Rhodopsin</fullName>
    </recommendedName>
</protein>
<feature type="transmembrane region" description="Helical" evidence="11">
    <location>
        <begin position="115"/>
        <end position="137"/>
    </location>
</feature>
<evidence type="ECO:0000256" key="11">
    <source>
        <dbReference type="SAM" id="Phobius"/>
    </source>
</evidence>
<keyword evidence="4" id="KW-0716">Sensory transduction</keyword>
<dbReference type="Pfam" id="PF01036">
    <property type="entry name" value="Bac_rhodopsin"/>
    <property type="match status" value="1"/>
</dbReference>
<dbReference type="SMART" id="SM01021">
    <property type="entry name" value="Bac_rhodopsin"/>
    <property type="match status" value="1"/>
</dbReference>
<evidence type="ECO:0000313" key="13">
    <source>
        <dbReference type="EnsemblProtists" id="EKX51735"/>
    </source>
</evidence>
<keyword evidence="9 11" id="KW-0472">Membrane</keyword>
<dbReference type="PANTHER" id="PTHR28286">
    <property type="match status" value="1"/>
</dbReference>
<evidence type="ECO:0000256" key="10">
    <source>
        <dbReference type="ARBA" id="ARBA00023170"/>
    </source>
</evidence>
<dbReference type="EMBL" id="JH992974">
    <property type="protein sequence ID" value="EKX51735.1"/>
    <property type="molecule type" value="Genomic_DNA"/>
</dbReference>
<evidence type="ECO:0000256" key="6">
    <source>
        <dbReference type="ARBA" id="ARBA00022925"/>
    </source>
</evidence>
<keyword evidence="5 11" id="KW-0812">Transmembrane</keyword>
<reference evidence="12 14" key="1">
    <citation type="journal article" date="2012" name="Nature">
        <title>Algal genomes reveal evolutionary mosaicism and the fate of nucleomorphs.</title>
        <authorList>
            <consortium name="DOE Joint Genome Institute"/>
            <person name="Curtis B.A."/>
            <person name="Tanifuji G."/>
            <person name="Burki F."/>
            <person name="Gruber A."/>
            <person name="Irimia M."/>
            <person name="Maruyama S."/>
            <person name="Arias M.C."/>
            <person name="Ball S.G."/>
            <person name="Gile G.H."/>
            <person name="Hirakawa Y."/>
            <person name="Hopkins J.F."/>
            <person name="Kuo A."/>
            <person name="Rensing S.A."/>
            <person name="Schmutz J."/>
            <person name="Symeonidi A."/>
            <person name="Elias M."/>
            <person name="Eveleigh R.J."/>
            <person name="Herman E.K."/>
            <person name="Klute M.J."/>
            <person name="Nakayama T."/>
            <person name="Obornik M."/>
            <person name="Reyes-Prieto A."/>
            <person name="Armbrust E.V."/>
            <person name="Aves S.J."/>
            <person name="Beiko R.G."/>
            <person name="Coutinho P."/>
            <person name="Dacks J.B."/>
            <person name="Durnford D.G."/>
            <person name="Fast N.M."/>
            <person name="Green B.R."/>
            <person name="Grisdale C.J."/>
            <person name="Hempel F."/>
            <person name="Henrissat B."/>
            <person name="Hoppner M.P."/>
            <person name="Ishida K."/>
            <person name="Kim E."/>
            <person name="Koreny L."/>
            <person name="Kroth P.G."/>
            <person name="Liu Y."/>
            <person name="Malik S.B."/>
            <person name="Maier U.G."/>
            <person name="McRose D."/>
            <person name="Mock T."/>
            <person name="Neilson J.A."/>
            <person name="Onodera N.T."/>
            <person name="Poole A.M."/>
            <person name="Pritham E.J."/>
            <person name="Richards T.A."/>
            <person name="Rocap G."/>
            <person name="Roy S.W."/>
            <person name="Sarai C."/>
            <person name="Schaack S."/>
            <person name="Shirato S."/>
            <person name="Slamovits C.H."/>
            <person name="Spencer D.F."/>
            <person name="Suzuki S."/>
            <person name="Worden A.Z."/>
            <person name="Zauner S."/>
            <person name="Barry K."/>
            <person name="Bell C."/>
            <person name="Bharti A.K."/>
            <person name="Crow J.A."/>
            <person name="Grimwood J."/>
            <person name="Kramer R."/>
            <person name="Lindquist E."/>
            <person name="Lucas S."/>
            <person name="Salamov A."/>
            <person name="McFadden G.I."/>
            <person name="Lane C.E."/>
            <person name="Keeling P.J."/>
            <person name="Gray M.W."/>
            <person name="Grigoriev I.V."/>
            <person name="Archibald J.M."/>
        </authorList>
    </citation>
    <scope>NUCLEOTIDE SEQUENCE</scope>
    <source>
        <strain evidence="12 14">CCMP2712</strain>
    </source>
</reference>
<evidence type="ECO:0000256" key="8">
    <source>
        <dbReference type="ARBA" id="ARBA00022991"/>
    </source>
</evidence>
<dbReference type="OrthoDB" id="536545at2759"/>
<dbReference type="PRINTS" id="PR00251">
    <property type="entry name" value="BACTRLOPSIN"/>
</dbReference>
<dbReference type="SUPFAM" id="SSF81321">
    <property type="entry name" value="Family A G protein-coupled receptor-like"/>
    <property type="match status" value="1"/>
</dbReference>
<dbReference type="PaxDb" id="55529-EKX51735"/>
<dbReference type="HOGENOM" id="CLU_054785_5_1_1"/>
<dbReference type="RefSeq" id="XP_005838715.1">
    <property type="nucleotide sequence ID" value="XM_005838658.1"/>
</dbReference>
<dbReference type="STRING" id="905079.L1JU60"/>
<keyword evidence="10" id="KW-0675">Receptor</keyword>
<dbReference type="KEGG" id="gtt:GUITHDRAFT_150790"/>
<accession>L1JU60</accession>
<evidence type="ECO:0000256" key="7">
    <source>
        <dbReference type="ARBA" id="ARBA00022989"/>
    </source>
</evidence>
<feature type="transmembrane region" description="Helical" evidence="11">
    <location>
        <begin position="183"/>
        <end position="200"/>
    </location>
</feature>
<evidence type="ECO:0008006" key="15">
    <source>
        <dbReference type="Google" id="ProtNLM"/>
    </source>
</evidence>
<keyword evidence="14" id="KW-1185">Reference proteome</keyword>
<dbReference type="GO" id="GO:0005886">
    <property type="term" value="C:plasma membrane"/>
    <property type="evidence" value="ECO:0007669"/>
    <property type="project" value="TreeGrafter"/>
</dbReference>
<dbReference type="Gene3D" id="1.20.1070.10">
    <property type="entry name" value="Rhodopsin 7-helix transmembrane proteins"/>
    <property type="match status" value="1"/>
</dbReference>
<dbReference type="GO" id="GO:0007602">
    <property type="term" value="P:phototransduction"/>
    <property type="evidence" value="ECO:0007669"/>
    <property type="project" value="UniProtKB-KW"/>
</dbReference>
<feature type="transmembrane region" description="Helical" evidence="11">
    <location>
        <begin position="53"/>
        <end position="71"/>
    </location>
</feature>
<dbReference type="AlphaFoldDB" id="L1JU60"/>